<evidence type="ECO:0000313" key="2">
    <source>
        <dbReference type="Proteomes" id="UP001163255"/>
    </source>
</evidence>
<keyword evidence="2" id="KW-1185">Reference proteome</keyword>
<dbReference type="RefSeq" id="WP_262597606.1">
    <property type="nucleotide sequence ID" value="NZ_CP103300.1"/>
</dbReference>
<dbReference type="Gene3D" id="3.90.210.10">
    <property type="entry name" value="Heat-Labile Enterotoxin, subunit A"/>
    <property type="match status" value="1"/>
</dbReference>
<proteinExistence type="predicted"/>
<dbReference type="Proteomes" id="UP001163255">
    <property type="component" value="Chromosome"/>
</dbReference>
<name>A0ABY6GU16_9GAMM</name>
<evidence type="ECO:0000313" key="1">
    <source>
        <dbReference type="EMBL" id="UYM15538.1"/>
    </source>
</evidence>
<gene>
    <name evidence="1" type="ORF">NX720_22250</name>
</gene>
<sequence>MYKPSSHSSFDIYRQDNMVRLEDPTKIHDTTLLEGAIHSEAGSASKQHGIQNYFTGYVFRGDIKPPEIIFQAGFAKIYSDQPTVHSLTAGSSGRRMKGGVSTTICVQVAGWFTIHGVDAEAGYVYLIDASEFKGIAVAETPQSALGSWFPHLTNGICDVNFTHAIPNTSIVGVVWPDKYYSPEESCWRSAPATALSLAINPEYEKGIKGVQKVKKLFSLWG</sequence>
<reference evidence="1" key="1">
    <citation type="submission" date="2022-10" db="EMBL/GenBank/DDBJ databases">
        <title>Completed Genome Sequence of two octocoral isolated bacterium, Endozoicomonas euniceicola EF212T and Endozoicomonas gorgoniicola PS125T.</title>
        <authorList>
            <person name="Chiou Y.-J."/>
            <person name="Chen Y.-H."/>
        </authorList>
    </citation>
    <scope>NUCLEOTIDE SEQUENCE</scope>
    <source>
        <strain evidence="1">EF212</strain>
    </source>
</reference>
<organism evidence="1 2">
    <name type="scientific">Endozoicomonas euniceicola</name>
    <dbReference type="NCBI Taxonomy" id="1234143"/>
    <lineage>
        <taxon>Bacteria</taxon>
        <taxon>Pseudomonadati</taxon>
        <taxon>Pseudomonadota</taxon>
        <taxon>Gammaproteobacteria</taxon>
        <taxon>Oceanospirillales</taxon>
        <taxon>Endozoicomonadaceae</taxon>
        <taxon>Endozoicomonas</taxon>
    </lineage>
</organism>
<dbReference type="SUPFAM" id="SSF56399">
    <property type="entry name" value="ADP-ribosylation"/>
    <property type="match status" value="1"/>
</dbReference>
<dbReference type="EMBL" id="CP103300">
    <property type="protein sequence ID" value="UYM15538.1"/>
    <property type="molecule type" value="Genomic_DNA"/>
</dbReference>
<protein>
    <submittedName>
        <fullName evidence="1">Uncharacterized protein</fullName>
    </submittedName>
</protein>
<accession>A0ABY6GU16</accession>